<dbReference type="Pfam" id="PF13628">
    <property type="entry name" value="DUF4142"/>
    <property type="match status" value="1"/>
</dbReference>
<feature type="domain" description="DUF4142" evidence="3">
    <location>
        <begin position="55"/>
        <end position="200"/>
    </location>
</feature>
<gene>
    <name evidence="4" type="ORF">BB934_35775</name>
</gene>
<feature type="compositionally biased region" description="Polar residues" evidence="1">
    <location>
        <begin position="20"/>
        <end position="30"/>
    </location>
</feature>
<dbReference type="KEGG" id="moc:BB934_35775"/>
<dbReference type="OrthoDB" id="7281440at2"/>
<evidence type="ECO:0000256" key="2">
    <source>
        <dbReference type="SAM" id="SignalP"/>
    </source>
</evidence>
<feature type="region of interest" description="Disordered" evidence="1">
    <location>
        <begin position="20"/>
        <end position="53"/>
    </location>
</feature>
<dbReference type="AlphaFoldDB" id="A0A1B2EUH0"/>
<dbReference type="InterPro" id="IPR025419">
    <property type="entry name" value="DUF4142"/>
</dbReference>
<feature type="signal peptide" evidence="2">
    <location>
        <begin position="1"/>
        <end position="20"/>
    </location>
</feature>
<feature type="chain" id="PRO_5008536509" description="DUF4142 domain-containing protein" evidence="2">
    <location>
        <begin position="21"/>
        <end position="207"/>
    </location>
</feature>
<dbReference type="Gene3D" id="1.20.1260.10">
    <property type="match status" value="1"/>
</dbReference>
<proteinExistence type="predicted"/>
<dbReference type="RefSeq" id="WP_157934537.1">
    <property type="nucleotide sequence ID" value="NZ_CP016618.1"/>
</dbReference>
<organism evidence="4">
    <name type="scientific">Microvirga ossetica</name>
    <dbReference type="NCBI Taxonomy" id="1882682"/>
    <lineage>
        <taxon>Bacteria</taxon>
        <taxon>Pseudomonadati</taxon>
        <taxon>Pseudomonadota</taxon>
        <taxon>Alphaproteobacteria</taxon>
        <taxon>Hyphomicrobiales</taxon>
        <taxon>Methylobacteriaceae</taxon>
        <taxon>Microvirga</taxon>
    </lineage>
</organism>
<geneLocation type="plasmid" evidence="4">
    <name>unnamed3</name>
</geneLocation>
<dbReference type="InterPro" id="IPR012347">
    <property type="entry name" value="Ferritin-like"/>
</dbReference>
<keyword evidence="2" id="KW-0732">Signal</keyword>
<protein>
    <recommendedName>
        <fullName evidence="3">DUF4142 domain-containing protein</fullName>
    </recommendedName>
</protein>
<name>A0A1B2EUH0_9HYPH</name>
<sequence length="207" mass="22163">MDRRIVLAGLAAAITTPALAQTSGSPSTRQPGAAAGSTGGASGASRMGGQQMTQADMQHLQQTMQLGLVALETSRIAQQKAQNADLKRFATFEVQEQTTLSEVLHSMMEPAATAATGAASGTSAPAMQMDAQSREMIQRLQNTQPGEAFDRQYLQGQMEGHSALLQVQTQYLQSNPQNREHVNVAKMARGVITEHIALLEEIQTKMK</sequence>
<accession>A0A1B2EUH0</accession>
<evidence type="ECO:0000256" key="1">
    <source>
        <dbReference type="SAM" id="MobiDB-lite"/>
    </source>
</evidence>
<evidence type="ECO:0000259" key="3">
    <source>
        <dbReference type="Pfam" id="PF13628"/>
    </source>
</evidence>
<evidence type="ECO:0000313" key="4">
    <source>
        <dbReference type="EMBL" id="ANY83616.1"/>
    </source>
</evidence>
<reference evidence="4" key="1">
    <citation type="submission" date="2016-07" db="EMBL/GenBank/DDBJ databases">
        <title>Microvirga ossetica sp. nov. a new species of rhizobia isolated from root nodules of the legume species Vicia alpestris Steven originated from North Ossetia region in the Caucasus.</title>
        <authorList>
            <person name="Safronova V.I."/>
            <person name="Kuznetsova I.G."/>
            <person name="Sazanova A.L."/>
            <person name="Belimov A."/>
            <person name="Andronov E."/>
            <person name="Osledkin Y.S."/>
            <person name="Onishchuk O.P."/>
            <person name="Kurchak O.N."/>
            <person name="Shaposhnikov A.I."/>
            <person name="Willems A."/>
            <person name="Tikhonovich I.A."/>
        </authorList>
    </citation>
    <scope>NUCLEOTIDE SEQUENCE [LARGE SCALE GENOMIC DNA]</scope>
    <source>
        <strain evidence="4">V5/3M</strain>
        <plasmid evidence="4">unnamed3</plasmid>
    </source>
</reference>
<dbReference type="EMBL" id="CP016618">
    <property type="protein sequence ID" value="ANY83616.1"/>
    <property type="molecule type" value="Genomic_DNA"/>
</dbReference>
<keyword evidence="4" id="KW-0614">Plasmid</keyword>